<feature type="compositionally biased region" description="Basic and acidic residues" evidence="2">
    <location>
        <begin position="431"/>
        <end position="463"/>
    </location>
</feature>
<dbReference type="GO" id="GO:0000398">
    <property type="term" value="P:mRNA splicing, via spliceosome"/>
    <property type="evidence" value="ECO:0007669"/>
    <property type="project" value="InterPro"/>
</dbReference>
<feature type="compositionally biased region" description="Basic and acidic residues" evidence="2">
    <location>
        <begin position="315"/>
        <end position="329"/>
    </location>
</feature>
<name>L8GU49_ACACF</name>
<dbReference type="OMA" id="YGQRRGW"/>
<feature type="compositionally biased region" description="Basic and acidic residues" evidence="2">
    <location>
        <begin position="549"/>
        <end position="615"/>
    </location>
</feature>
<feature type="compositionally biased region" description="Basic and acidic residues" evidence="2">
    <location>
        <begin position="477"/>
        <end position="489"/>
    </location>
</feature>
<dbReference type="InterPro" id="IPR017862">
    <property type="entry name" value="SKI-int_prot_SKIP"/>
</dbReference>
<dbReference type="EMBL" id="KB008026">
    <property type="protein sequence ID" value="ELR15611.1"/>
    <property type="molecule type" value="Genomic_DNA"/>
</dbReference>
<reference evidence="4 5" key="1">
    <citation type="journal article" date="2013" name="Genome Biol.">
        <title>Genome of Acanthamoeba castellanii highlights extensive lateral gene transfer and early evolution of tyrosine kinase signaling.</title>
        <authorList>
            <person name="Clarke M."/>
            <person name="Lohan A.J."/>
            <person name="Liu B."/>
            <person name="Lagkouvardos I."/>
            <person name="Roy S."/>
            <person name="Zafar N."/>
            <person name="Bertelli C."/>
            <person name="Schilde C."/>
            <person name="Kianianmomeni A."/>
            <person name="Burglin T.R."/>
            <person name="Frech C."/>
            <person name="Turcotte B."/>
            <person name="Kopec K.O."/>
            <person name="Synnott J.M."/>
            <person name="Choo C."/>
            <person name="Paponov I."/>
            <person name="Finkler A."/>
            <person name="Soon Heng Tan C."/>
            <person name="Hutchins A.P."/>
            <person name="Weinmeier T."/>
            <person name="Rattei T."/>
            <person name="Chu J.S."/>
            <person name="Gimenez G."/>
            <person name="Irimia M."/>
            <person name="Rigden D.J."/>
            <person name="Fitzpatrick D.A."/>
            <person name="Lorenzo-Morales J."/>
            <person name="Bateman A."/>
            <person name="Chiu C.H."/>
            <person name="Tang P."/>
            <person name="Hegemann P."/>
            <person name="Fromm H."/>
            <person name="Raoult D."/>
            <person name="Greub G."/>
            <person name="Miranda-Saavedra D."/>
            <person name="Chen N."/>
            <person name="Nash P."/>
            <person name="Ginger M.L."/>
            <person name="Horn M."/>
            <person name="Schaap P."/>
            <person name="Caler L."/>
            <person name="Loftus B."/>
        </authorList>
    </citation>
    <scope>NUCLEOTIDE SEQUENCE [LARGE SCALE GENOMIC DNA]</scope>
    <source>
        <strain evidence="4 5">Neff</strain>
    </source>
</reference>
<protein>
    <submittedName>
        <fullName evidence="4">SKIP/SNW subfamily protein</fullName>
    </submittedName>
</protein>
<feature type="compositionally biased region" description="Basic and acidic residues" evidence="2">
    <location>
        <begin position="347"/>
        <end position="356"/>
    </location>
</feature>
<feature type="compositionally biased region" description="Acidic residues" evidence="2">
    <location>
        <begin position="302"/>
        <end position="314"/>
    </location>
</feature>
<dbReference type="OrthoDB" id="666364at2759"/>
<dbReference type="PANTHER" id="PTHR12096">
    <property type="entry name" value="NUCLEAR PROTEIN SKIP-RELATED"/>
    <property type="match status" value="1"/>
</dbReference>
<evidence type="ECO:0000256" key="1">
    <source>
        <dbReference type="ARBA" id="ARBA00010197"/>
    </source>
</evidence>
<dbReference type="STRING" id="1257118.L8GU49"/>
<dbReference type="GeneID" id="14916244"/>
<sequence length="615" mass="69733">MKQPPPYGQRDGFIPRNEEDFADGGAFPEIHLAQYPLSMGRKNATGASNALSIQLDSTGKVKYETILGHGKDKIVHSTALALTDKVVDEEELVRPSEEEEAEATARTRAALEKIVNSKIVAARPAQPGEKQGDPTYIRYTPAGGQSAAAAGHNSGAKQRIIRLVEMPKDPMEPPKFKHKKTPAGPPSPPAPVVHSPPRKVTVADQQAWKIPPCISNWKNAKGYTIPLDKRLAADGRALQEVQINDSFAKLSEALYIAERRAREEVARRAAIARQIMVNEKTEQEETLRRLAEEARKGKATEMEMEEEDLEEEDVEAKKERDELRYERKRERDRKRHLDNYQGKKKLKTDDDRDVSEKVALGEAPTASADTMFDARLFNQSQGMDSGFADEEAYNVYDKPLFQGSSANFLYRPKKDNDSEVYGGDDDEEGGDDKQGTDKFKPNRDFSGVDRSRRAEPRRAPVEFEKEEDPFGLDEFLTEAKETQKKKPLDHIGSSNTMHAAGGGTRDTMSDRSKIQFESSGAAPETIARPPSSSSSSSSSSDRDRHHRERSRDSERDRDHGDRRDRDHDRDRDRDRDRDHHRSGGRDERRGSDRDRDRDRDERRSDRDRDYDRRRR</sequence>
<dbReference type="KEGG" id="acan:ACA1_164930"/>
<evidence type="ECO:0000259" key="3">
    <source>
        <dbReference type="Pfam" id="PF02731"/>
    </source>
</evidence>
<gene>
    <name evidence="4" type="ORF">ACA1_164930</name>
</gene>
<dbReference type="AlphaFoldDB" id="L8GU49"/>
<dbReference type="Proteomes" id="UP000011083">
    <property type="component" value="Unassembled WGS sequence"/>
</dbReference>
<dbReference type="RefSeq" id="XP_004337624.1">
    <property type="nucleotide sequence ID" value="XM_004337576.1"/>
</dbReference>
<feature type="region of interest" description="Disordered" evidence="2">
    <location>
        <begin position="168"/>
        <end position="197"/>
    </location>
</feature>
<dbReference type="GO" id="GO:0005681">
    <property type="term" value="C:spliceosomal complex"/>
    <property type="evidence" value="ECO:0007669"/>
    <property type="project" value="InterPro"/>
</dbReference>
<feature type="region of interest" description="Disordered" evidence="2">
    <location>
        <begin position="1"/>
        <end position="22"/>
    </location>
</feature>
<dbReference type="Pfam" id="PF02731">
    <property type="entry name" value="SKIP_SNW"/>
    <property type="match status" value="1"/>
</dbReference>
<feature type="domain" description="SKI-interacting protein SKIP SNW" evidence="3">
    <location>
        <begin position="135"/>
        <end position="296"/>
    </location>
</feature>
<comment type="similarity">
    <text evidence="1">Belongs to the SNW family.</text>
</comment>
<feature type="compositionally biased region" description="Basic residues" evidence="2">
    <location>
        <begin position="330"/>
        <end position="346"/>
    </location>
</feature>
<proteinExistence type="inferred from homology"/>
<feature type="region of interest" description="Disordered" evidence="2">
    <location>
        <begin position="408"/>
        <end position="615"/>
    </location>
</feature>
<keyword evidence="5" id="KW-1185">Reference proteome</keyword>
<evidence type="ECO:0000256" key="2">
    <source>
        <dbReference type="SAM" id="MobiDB-lite"/>
    </source>
</evidence>
<organism evidence="4 5">
    <name type="scientific">Acanthamoeba castellanii (strain ATCC 30010 / Neff)</name>
    <dbReference type="NCBI Taxonomy" id="1257118"/>
    <lineage>
        <taxon>Eukaryota</taxon>
        <taxon>Amoebozoa</taxon>
        <taxon>Discosea</taxon>
        <taxon>Longamoebia</taxon>
        <taxon>Centramoebida</taxon>
        <taxon>Acanthamoebidae</taxon>
        <taxon>Acanthamoeba</taxon>
    </lineage>
</organism>
<accession>L8GU49</accession>
<feature type="region of interest" description="Disordered" evidence="2">
    <location>
        <begin position="294"/>
        <end position="371"/>
    </location>
</feature>
<evidence type="ECO:0000313" key="5">
    <source>
        <dbReference type="Proteomes" id="UP000011083"/>
    </source>
</evidence>
<dbReference type="InterPro" id="IPR004015">
    <property type="entry name" value="SKI-int_prot_SKIP_SNW-dom"/>
</dbReference>
<dbReference type="VEuPathDB" id="AmoebaDB:ACA1_164930"/>
<evidence type="ECO:0000313" key="4">
    <source>
        <dbReference type="EMBL" id="ELR15611.1"/>
    </source>
</evidence>